<dbReference type="AlphaFoldDB" id="A0A1H2ABJ8"/>
<feature type="transmembrane region" description="Helical" evidence="2">
    <location>
        <begin position="55"/>
        <end position="80"/>
    </location>
</feature>
<dbReference type="Proteomes" id="UP000198751">
    <property type="component" value="Chromosome I"/>
</dbReference>
<keyword evidence="4" id="KW-1185">Reference proteome</keyword>
<feature type="compositionally biased region" description="Basic and acidic residues" evidence="1">
    <location>
        <begin position="246"/>
        <end position="257"/>
    </location>
</feature>
<dbReference type="InterPro" id="IPR018392">
    <property type="entry name" value="LysM"/>
</dbReference>
<dbReference type="RefSeq" id="WP_091721445.1">
    <property type="nucleotide sequence ID" value="NZ_LT629779.1"/>
</dbReference>
<feature type="transmembrane region" description="Helical" evidence="2">
    <location>
        <begin position="12"/>
        <end position="35"/>
    </location>
</feature>
<name>A0A1H2ABJ8_9MICC</name>
<evidence type="ECO:0008006" key="5">
    <source>
        <dbReference type="Google" id="ProtNLM"/>
    </source>
</evidence>
<dbReference type="OrthoDB" id="3210682at2"/>
<evidence type="ECO:0000313" key="4">
    <source>
        <dbReference type="Proteomes" id="UP000198751"/>
    </source>
</evidence>
<organism evidence="3 4">
    <name type="scientific">Pseudarthrobacter equi</name>
    <dbReference type="NCBI Taxonomy" id="728066"/>
    <lineage>
        <taxon>Bacteria</taxon>
        <taxon>Bacillati</taxon>
        <taxon>Actinomycetota</taxon>
        <taxon>Actinomycetes</taxon>
        <taxon>Micrococcales</taxon>
        <taxon>Micrococcaceae</taxon>
        <taxon>Pseudarthrobacter</taxon>
    </lineage>
</organism>
<dbReference type="Gene3D" id="3.10.350.10">
    <property type="entry name" value="LysM domain"/>
    <property type="match status" value="1"/>
</dbReference>
<dbReference type="EMBL" id="LT629779">
    <property type="protein sequence ID" value="SDT43360.1"/>
    <property type="molecule type" value="Genomic_DNA"/>
</dbReference>
<keyword evidence="2" id="KW-0812">Transmembrane</keyword>
<dbReference type="InterPro" id="IPR036779">
    <property type="entry name" value="LysM_dom_sf"/>
</dbReference>
<protein>
    <recommendedName>
        <fullName evidence="5">LysM domain-containing protein</fullName>
    </recommendedName>
</protein>
<feature type="compositionally biased region" description="Polar residues" evidence="1">
    <location>
        <begin position="213"/>
        <end position="226"/>
    </location>
</feature>
<accession>A0A1H2ABJ8</accession>
<keyword evidence="2" id="KW-1133">Transmembrane helix</keyword>
<sequence>MMKRDSHGFRLDALMALALLVLGAVLVFIGCGLVLQWQEATAKHQSTSAEDILGAVALISGSVLIAWWFLSLVAAGAGVLLERHGKVRAASLTRRLSPAFMRRLVVTALSLQLVSGAAANAETLTSGPQWAPTQEYASAVDATPDLPAPRPVPSTGTPGDPVWDATSTQAPASDAGPAAGQPEQTLTPGLVPTSAGPDQLAQTTHAAAPITADASSGAANHSQLQPRWQPRTAPLVDPGLLAPPAQREEATPGRGSDHTTGIVAVLAGDTLWDIVRGQLGTNASDIDVALEWPRWYEANRAVIGQNPDVLLPGQVLQPPSAS</sequence>
<evidence type="ECO:0000256" key="1">
    <source>
        <dbReference type="SAM" id="MobiDB-lite"/>
    </source>
</evidence>
<evidence type="ECO:0000256" key="2">
    <source>
        <dbReference type="SAM" id="Phobius"/>
    </source>
</evidence>
<evidence type="ECO:0000313" key="3">
    <source>
        <dbReference type="EMBL" id="SDT43360.1"/>
    </source>
</evidence>
<dbReference type="PROSITE" id="PS51257">
    <property type="entry name" value="PROKAR_LIPOPROTEIN"/>
    <property type="match status" value="1"/>
</dbReference>
<keyword evidence="2" id="KW-0472">Membrane</keyword>
<feature type="region of interest" description="Disordered" evidence="1">
    <location>
        <begin position="142"/>
        <end position="259"/>
    </location>
</feature>
<reference evidence="4" key="1">
    <citation type="submission" date="2016-10" db="EMBL/GenBank/DDBJ databases">
        <authorList>
            <person name="Varghese N."/>
            <person name="Submissions S."/>
        </authorList>
    </citation>
    <scope>NUCLEOTIDE SEQUENCE [LARGE SCALE GENOMIC DNA]</scope>
    <source>
        <strain evidence="4">IMMIB L-1606</strain>
    </source>
</reference>
<proteinExistence type="predicted"/>
<gene>
    <name evidence="3" type="ORF">SAMN04489743_2891</name>
</gene>
<dbReference type="CDD" id="cd00118">
    <property type="entry name" value="LysM"/>
    <property type="match status" value="1"/>
</dbReference>